<dbReference type="CDD" id="cd13354">
    <property type="entry name" value="PH-GRAM2_TCB1D9_TCB1D9B"/>
    <property type="match status" value="1"/>
</dbReference>
<organism evidence="7">
    <name type="scientific">Capitella teleta</name>
    <name type="common">Polychaete worm</name>
    <dbReference type="NCBI Taxonomy" id="283909"/>
    <lineage>
        <taxon>Eukaryota</taxon>
        <taxon>Metazoa</taxon>
        <taxon>Spiralia</taxon>
        <taxon>Lophotrochozoa</taxon>
        <taxon>Annelida</taxon>
        <taxon>Polychaeta</taxon>
        <taxon>Sedentaria</taxon>
        <taxon>Scolecida</taxon>
        <taxon>Capitellidae</taxon>
        <taxon>Capitella</taxon>
    </lineage>
</organism>
<keyword evidence="2" id="KW-0677">Repeat</keyword>
<dbReference type="AlphaFoldDB" id="R7TPZ1"/>
<keyword evidence="1" id="KW-0343">GTPase activation</keyword>
<dbReference type="PROSITE" id="PS50222">
    <property type="entry name" value="EF_HAND_2"/>
    <property type="match status" value="1"/>
</dbReference>
<proteinExistence type="predicted"/>
<reference evidence="8" key="3">
    <citation type="submission" date="2015-06" db="UniProtKB">
        <authorList>
            <consortium name="EnsemblMetazoa"/>
        </authorList>
    </citation>
    <scope>IDENTIFICATION</scope>
</reference>
<dbReference type="OMA" id="HMCFYAY"/>
<dbReference type="Gene3D" id="2.30.29.30">
    <property type="entry name" value="Pleckstrin-homology domain (PH domain)/Phosphotyrosine-binding domain (PTB)"/>
    <property type="match status" value="2"/>
</dbReference>
<dbReference type="Pfam" id="PF02893">
    <property type="entry name" value="GRAM"/>
    <property type="match status" value="2"/>
</dbReference>
<dbReference type="GO" id="GO:0005096">
    <property type="term" value="F:GTPase activator activity"/>
    <property type="evidence" value="ECO:0007669"/>
    <property type="project" value="UniProtKB-KW"/>
</dbReference>
<dbReference type="InterPro" id="IPR011993">
    <property type="entry name" value="PH-like_dom_sf"/>
</dbReference>
<reference evidence="9" key="1">
    <citation type="submission" date="2012-12" db="EMBL/GenBank/DDBJ databases">
        <authorList>
            <person name="Hellsten U."/>
            <person name="Grimwood J."/>
            <person name="Chapman J.A."/>
            <person name="Shapiro H."/>
            <person name="Aerts A."/>
            <person name="Otillar R.P."/>
            <person name="Terry A.Y."/>
            <person name="Boore J.L."/>
            <person name="Simakov O."/>
            <person name="Marletaz F."/>
            <person name="Cho S.-J."/>
            <person name="Edsinger-Gonzales E."/>
            <person name="Havlak P."/>
            <person name="Kuo D.-H."/>
            <person name="Larsson T."/>
            <person name="Lv J."/>
            <person name="Arendt D."/>
            <person name="Savage R."/>
            <person name="Osoegawa K."/>
            <person name="de Jong P."/>
            <person name="Lindberg D.R."/>
            <person name="Seaver E.C."/>
            <person name="Weisblat D.A."/>
            <person name="Putnam N.H."/>
            <person name="Grigoriev I.V."/>
            <person name="Rokhsar D.S."/>
        </authorList>
    </citation>
    <scope>NUCLEOTIDE SEQUENCE</scope>
    <source>
        <strain evidence="9">I ESC-2004</strain>
    </source>
</reference>
<dbReference type="SUPFAM" id="SSF47473">
    <property type="entry name" value="EF-hand"/>
    <property type="match status" value="1"/>
</dbReference>
<feature type="compositionally biased region" description="Polar residues" evidence="4">
    <location>
        <begin position="939"/>
        <end position="952"/>
    </location>
</feature>
<evidence type="ECO:0000313" key="9">
    <source>
        <dbReference type="Proteomes" id="UP000014760"/>
    </source>
</evidence>
<dbReference type="InterPro" id="IPR035969">
    <property type="entry name" value="Rab-GAP_TBC_sf"/>
</dbReference>
<feature type="region of interest" description="Disordered" evidence="4">
    <location>
        <begin position="935"/>
        <end position="960"/>
    </location>
</feature>
<dbReference type="InterPro" id="IPR036017">
    <property type="entry name" value="TCB1D9/TCB1D9B_PH-GRAM2"/>
</dbReference>
<dbReference type="Proteomes" id="UP000014760">
    <property type="component" value="Unassembled WGS sequence"/>
</dbReference>
<evidence type="ECO:0000256" key="3">
    <source>
        <dbReference type="ARBA" id="ARBA00022837"/>
    </source>
</evidence>
<dbReference type="FunFam" id="1.10.472.80:FF:000049">
    <property type="entry name" value="Uncharacterized protein, isoform B"/>
    <property type="match status" value="1"/>
</dbReference>
<dbReference type="InterPro" id="IPR036014">
    <property type="entry name" value="TCB1D9/TCB1D9B_PH-GRAM1"/>
</dbReference>
<protein>
    <recommendedName>
        <fullName evidence="10">TBC1 domain family member 9</fullName>
    </recommendedName>
</protein>
<keyword evidence="3" id="KW-0106">Calcium</keyword>
<dbReference type="HOGENOM" id="CLU_003535_0_1_1"/>
<dbReference type="Gene3D" id="1.10.472.80">
    <property type="entry name" value="Ypt/Rab-GAP domain of gyp1p, domain 3"/>
    <property type="match status" value="1"/>
</dbReference>
<accession>R7TPZ1</accession>
<dbReference type="GO" id="GO:0003008">
    <property type="term" value="P:system process"/>
    <property type="evidence" value="ECO:0007669"/>
    <property type="project" value="UniProtKB-ARBA"/>
</dbReference>
<evidence type="ECO:0008006" key="10">
    <source>
        <dbReference type="Google" id="ProtNLM"/>
    </source>
</evidence>
<dbReference type="FunCoup" id="R7TPZ1">
    <property type="interactions" value="1121"/>
</dbReference>
<dbReference type="STRING" id="283909.R7TPZ1"/>
<dbReference type="InterPro" id="IPR011992">
    <property type="entry name" value="EF-hand-dom_pair"/>
</dbReference>
<reference evidence="7 9" key="2">
    <citation type="journal article" date="2013" name="Nature">
        <title>Insights into bilaterian evolution from three spiralian genomes.</title>
        <authorList>
            <person name="Simakov O."/>
            <person name="Marletaz F."/>
            <person name="Cho S.J."/>
            <person name="Edsinger-Gonzales E."/>
            <person name="Havlak P."/>
            <person name="Hellsten U."/>
            <person name="Kuo D.H."/>
            <person name="Larsson T."/>
            <person name="Lv J."/>
            <person name="Arendt D."/>
            <person name="Savage R."/>
            <person name="Osoegawa K."/>
            <person name="de Jong P."/>
            <person name="Grimwood J."/>
            <person name="Chapman J.A."/>
            <person name="Shapiro H."/>
            <person name="Aerts A."/>
            <person name="Otillar R.P."/>
            <person name="Terry A.Y."/>
            <person name="Boore J.L."/>
            <person name="Grigoriev I.V."/>
            <person name="Lindberg D.R."/>
            <person name="Seaver E.C."/>
            <person name="Weisblat D.A."/>
            <person name="Putnam N.H."/>
            <person name="Rokhsar D.S."/>
        </authorList>
    </citation>
    <scope>NUCLEOTIDE SEQUENCE</scope>
    <source>
        <strain evidence="7 9">I ESC-2004</strain>
    </source>
</reference>
<keyword evidence="9" id="KW-1185">Reference proteome</keyword>
<dbReference type="InterPro" id="IPR000195">
    <property type="entry name" value="Rab-GAP-TBC_dom"/>
</dbReference>
<feature type="domain" description="Rab-GAP TBC" evidence="5">
    <location>
        <begin position="479"/>
        <end position="666"/>
    </location>
</feature>
<evidence type="ECO:0000313" key="8">
    <source>
        <dbReference type="EnsemblMetazoa" id="CapteP186677"/>
    </source>
</evidence>
<evidence type="ECO:0000259" key="5">
    <source>
        <dbReference type="PROSITE" id="PS50086"/>
    </source>
</evidence>
<feature type="domain" description="EF-hand" evidence="6">
    <location>
        <begin position="848"/>
        <end position="883"/>
    </location>
</feature>
<dbReference type="PANTHER" id="PTHR47666">
    <property type="entry name" value="PROTEIN VASCULAR ASSOCIATED DEATH 1, CHLOROPLASTIC"/>
    <property type="match status" value="1"/>
</dbReference>
<dbReference type="SUPFAM" id="SSF47923">
    <property type="entry name" value="Ypt/Rab-GAP domain of gyp1p"/>
    <property type="match status" value="2"/>
</dbReference>
<dbReference type="FunFam" id="1.10.238.10:FF:000119">
    <property type="entry name" value="TBC1 domain family member 9"/>
    <property type="match status" value="1"/>
</dbReference>
<gene>
    <name evidence="7" type="ORF">CAPTEDRAFT_186677</name>
</gene>
<sequence>MWVKPEELLLANAFWDTEQANPFFVLQRRKGRGGANKGLSGLLVGTLDTVLDSKAPPFRILHQMAGSEVSYTVAIASSQAEINKDWLWLEQHLMETLASFENEDQTTDFLRCKIESLLANKEPEVVGEDEEDSSGFKSSLKKFRRLFNMPPEERLVNYYSCSVWKGRVPRQGWMYLSVNHFCFYSFLMGKEAKIITRWTDVTKLERGNNLLFPDSIKVSTRDTDYNFSLFISSDETYALIEQLANMAMKQLISEEGFEEDKALPKSRKRSQRKISTLKRDLDARARSESYRSSFNLPLSEKLDGDAECSLWTPYNKSHAWGKLYISAHFICFSSRVRDLVTVIIPMRDVNLVEKVDSGNRDVLPSALLVSVKSKNNFLFAQIRDRDVVLQKIIDFLSKQPGHRAYEHFIKRDGTESMTGEMTQFFANESNPLAPQMNPNDEISPKESVTDHLWQLHFSEYGRGVSAYRTHKTHELILKGVPEKLRGETWMVYSGAINEMLAHPGYYASLVEKTLGKENFTTDEIERDLHRSLPEHPAFQSELGIGALRRVLTAYAWRNPNIGYCQAMNIVTSVILLYCSEEEAFWLLTAVCERLLPDYYNTKVVGALVDQGVFEDLVCEYIPELYQKLDCLGLISMISLSWFLTLFLSVIPFDCAVNIVDCFFYDGARVIFQIALSILDGLRERLLACKDDGQAMSLLSQYLMNITNRDSTLPTSANTQVDKRQTSIDVTDLIYEAYSKFGTMTNQEIDKLRVKHRLKVVQSLEDTMMRNVLRSVSAETLFQGSELQDIFVVFKEEFMTSYYWRTHQPPSDLLDKYDPAKPYYEQYKIDFDQFKTLFIALSPWSGFQHSDVLALRMFRLLDSNADNMINFRDFAWFLGVCCRGDLAERLKLLYRLHLPPCLLDTDKDDEEGEEETPAAAEETDSAIEAATFFHEDSPKAESSPTDIVASGSSLVEEDPHTQYKTREKRDLLLAQQDSKAKLRNVPRMNQWQFIQLCKTLYDMFHEDANEQKLYHSLATVGTLLLQIGEVGKKFPSTSRTPEEEDTPPIPGEVKSLHESGAKVDVEWSISFEQYLASMLTEPALVKQFEERLDQFASSREHTAAMSPLYSASANTLSPLDVFASTSAPWLITTSSN</sequence>
<dbReference type="Pfam" id="PF00566">
    <property type="entry name" value="RabGAP-TBC"/>
    <property type="match status" value="1"/>
</dbReference>
<dbReference type="OrthoDB" id="17687at2759"/>
<dbReference type="PROSITE" id="PS50086">
    <property type="entry name" value="TBC_RABGAP"/>
    <property type="match status" value="1"/>
</dbReference>
<evidence type="ECO:0000259" key="6">
    <source>
        <dbReference type="PROSITE" id="PS50222"/>
    </source>
</evidence>
<evidence type="ECO:0000256" key="1">
    <source>
        <dbReference type="ARBA" id="ARBA00022468"/>
    </source>
</evidence>
<evidence type="ECO:0000256" key="4">
    <source>
        <dbReference type="SAM" id="MobiDB-lite"/>
    </source>
</evidence>
<evidence type="ECO:0000256" key="2">
    <source>
        <dbReference type="ARBA" id="ARBA00022737"/>
    </source>
</evidence>
<dbReference type="Gene3D" id="1.10.8.270">
    <property type="entry name" value="putative rabgap domain of human tbc1 domain family member 14 like domains"/>
    <property type="match status" value="1"/>
</dbReference>
<dbReference type="CDD" id="cd13351">
    <property type="entry name" value="PH-GRAM1_TCB1D9_TCB1D9B"/>
    <property type="match status" value="1"/>
</dbReference>
<evidence type="ECO:0000313" key="7">
    <source>
        <dbReference type="EMBL" id="ELT95953.1"/>
    </source>
</evidence>
<dbReference type="SMART" id="SM00164">
    <property type="entry name" value="TBC"/>
    <property type="match status" value="1"/>
</dbReference>
<dbReference type="FunFam" id="2.30.29.30:FF:000013">
    <property type="entry name" value="Putative TBC1 domain family member 8B"/>
    <property type="match status" value="1"/>
</dbReference>
<name>R7TPZ1_CAPTE</name>
<dbReference type="Gene3D" id="1.10.238.10">
    <property type="entry name" value="EF-hand"/>
    <property type="match status" value="1"/>
</dbReference>
<dbReference type="InterPro" id="IPR004182">
    <property type="entry name" value="GRAM"/>
</dbReference>
<dbReference type="EMBL" id="AMQN01002354">
    <property type="status" value="NOT_ANNOTATED_CDS"/>
    <property type="molecule type" value="Genomic_DNA"/>
</dbReference>
<dbReference type="EMBL" id="KB308962">
    <property type="protein sequence ID" value="ELT95953.1"/>
    <property type="molecule type" value="Genomic_DNA"/>
</dbReference>
<dbReference type="InterPro" id="IPR002048">
    <property type="entry name" value="EF_hand_dom"/>
</dbReference>
<dbReference type="InterPro" id="IPR018247">
    <property type="entry name" value="EF_Hand_1_Ca_BS"/>
</dbReference>
<dbReference type="GO" id="GO:0005509">
    <property type="term" value="F:calcium ion binding"/>
    <property type="evidence" value="ECO:0007669"/>
    <property type="project" value="InterPro"/>
</dbReference>
<dbReference type="PROSITE" id="PS00018">
    <property type="entry name" value="EF_HAND_1"/>
    <property type="match status" value="1"/>
</dbReference>
<dbReference type="SMART" id="SM00568">
    <property type="entry name" value="GRAM"/>
    <property type="match status" value="2"/>
</dbReference>
<dbReference type="PANTHER" id="PTHR47666:SF1">
    <property type="entry name" value="PROTEIN VASCULAR ASSOCIATED DEATH 1, CHLOROPLASTIC"/>
    <property type="match status" value="1"/>
</dbReference>
<dbReference type="EnsemblMetazoa" id="CapteT186677">
    <property type="protein sequence ID" value="CapteP186677"/>
    <property type="gene ID" value="CapteG186677"/>
</dbReference>
<dbReference type="FunFam" id="1.10.8.270:FF:000002">
    <property type="entry name" value="TBC1 domain family member 9B"/>
    <property type="match status" value="1"/>
</dbReference>